<dbReference type="RefSeq" id="XP_007762620.1">
    <property type="nucleotide sequence ID" value="XM_007764430.1"/>
</dbReference>
<evidence type="ECO:0000256" key="2">
    <source>
        <dbReference type="SAM" id="Phobius"/>
    </source>
</evidence>
<evidence type="ECO:0000259" key="3">
    <source>
        <dbReference type="Pfam" id="PF18803"/>
    </source>
</evidence>
<dbReference type="Pfam" id="PF18803">
    <property type="entry name" value="CxC2"/>
    <property type="match status" value="1"/>
</dbReference>
<evidence type="ECO:0000313" key="4">
    <source>
        <dbReference type="EMBL" id="EIW86722.1"/>
    </source>
</evidence>
<dbReference type="InterPro" id="IPR041457">
    <property type="entry name" value="CxC2_KDZ-assoc"/>
</dbReference>
<reference evidence="5" key="1">
    <citation type="journal article" date="2012" name="Science">
        <title>The Paleozoic origin of enzymatic lignin decomposition reconstructed from 31 fungal genomes.</title>
        <authorList>
            <person name="Floudas D."/>
            <person name="Binder M."/>
            <person name="Riley R."/>
            <person name="Barry K."/>
            <person name="Blanchette R.A."/>
            <person name="Henrissat B."/>
            <person name="Martinez A.T."/>
            <person name="Otillar R."/>
            <person name="Spatafora J.W."/>
            <person name="Yadav J.S."/>
            <person name="Aerts A."/>
            <person name="Benoit I."/>
            <person name="Boyd A."/>
            <person name="Carlson A."/>
            <person name="Copeland A."/>
            <person name="Coutinho P.M."/>
            <person name="de Vries R.P."/>
            <person name="Ferreira P."/>
            <person name="Findley K."/>
            <person name="Foster B."/>
            <person name="Gaskell J."/>
            <person name="Glotzer D."/>
            <person name="Gorecki P."/>
            <person name="Heitman J."/>
            <person name="Hesse C."/>
            <person name="Hori C."/>
            <person name="Igarashi K."/>
            <person name="Jurgens J.A."/>
            <person name="Kallen N."/>
            <person name="Kersten P."/>
            <person name="Kohler A."/>
            <person name="Kuees U."/>
            <person name="Kumar T.K.A."/>
            <person name="Kuo A."/>
            <person name="LaButti K."/>
            <person name="Larrondo L.F."/>
            <person name="Lindquist E."/>
            <person name="Ling A."/>
            <person name="Lombard V."/>
            <person name="Lucas S."/>
            <person name="Lundell T."/>
            <person name="Martin R."/>
            <person name="McLaughlin D.J."/>
            <person name="Morgenstern I."/>
            <person name="Morin E."/>
            <person name="Murat C."/>
            <person name="Nagy L.G."/>
            <person name="Nolan M."/>
            <person name="Ohm R.A."/>
            <person name="Patyshakuliyeva A."/>
            <person name="Rokas A."/>
            <person name="Ruiz-Duenas F.J."/>
            <person name="Sabat G."/>
            <person name="Salamov A."/>
            <person name="Samejima M."/>
            <person name="Schmutz J."/>
            <person name="Slot J.C."/>
            <person name="St John F."/>
            <person name="Stenlid J."/>
            <person name="Sun H."/>
            <person name="Sun S."/>
            <person name="Syed K."/>
            <person name="Tsang A."/>
            <person name="Wiebenga A."/>
            <person name="Young D."/>
            <person name="Pisabarro A."/>
            <person name="Eastwood D.C."/>
            <person name="Martin F."/>
            <person name="Cullen D."/>
            <person name="Grigoriev I.V."/>
            <person name="Hibbett D.S."/>
        </authorList>
    </citation>
    <scope>NUCLEOTIDE SEQUENCE [LARGE SCALE GENOMIC DNA]</scope>
    <source>
        <strain evidence="5">RWD-64-598 SS2</strain>
    </source>
</reference>
<keyword evidence="2" id="KW-0472">Membrane</keyword>
<gene>
    <name evidence="4" type="ORF">CONPUDRAFT_46865</name>
</gene>
<dbReference type="Pfam" id="PF18758">
    <property type="entry name" value="KDZ"/>
    <property type="match status" value="1"/>
</dbReference>
<keyword evidence="2" id="KW-1133">Transmembrane helix</keyword>
<dbReference type="OMA" id="REYRCEN"/>
<dbReference type="Proteomes" id="UP000053558">
    <property type="component" value="Unassembled WGS sequence"/>
</dbReference>
<dbReference type="InterPro" id="IPR040521">
    <property type="entry name" value="KDZ"/>
</dbReference>
<accession>A0A5M3N5M9</accession>
<evidence type="ECO:0000256" key="1">
    <source>
        <dbReference type="SAM" id="MobiDB-lite"/>
    </source>
</evidence>
<comment type="caution">
    <text evidence="4">The sequence shown here is derived from an EMBL/GenBank/DDBJ whole genome shotgun (WGS) entry which is preliminary data.</text>
</comment>
<feature type="transmembrane region" description="Helical" evidence="2">
    <location>
        <begin position="378"/>
        <end position="399"/>
    </location>
</feature>
<dbReference type="KEGG" id="cput:CONPUDRAFT_46865"/>
<proteinExistence type="predicted"/>
<feature type="compositionally biased region" description="Basic and acidic residues" evidence="1">
    <location>
        <begin position="928"/>
        <end position="943"/>
    </location>
</feature>
<keyword evidence="5" id="KW-1185">Reference proteome</keyword>
<sequence>MLQDKPLLVWVGDSVRPGYRDEYLKEDIRLEGRGHAAVYPCYCKSGRPREYRCENCSGCQMTCRECCVAAHQQMPLHHVQKWNGSFFERVSLKSLHLRVQMSHEDGSKCILRQSGHANFVVIHTNGVHRVSIDFCGCNKKVPHRQQLLRYGWFPSTVDTPETACTEEALAQYSALMSRTKVSAHGYYQALETLTDPLGLDVPPSHYKAFLRIIRQREYVRLMKEAGRGNVPNGIETTGAGQLAVACPACPHPEINLPDGWEKADASQKFLYCLFLAMDANFRLKNRDRGPSTSDTELFDGLAYFVETGPYMEHIKRHTAEKETSTCSSFRAISGVNNKTAKGLQATGVGMVMCARHEFIMALGVGDLQVGERNCNMDYMFFSVFATLLLLLVVISYDIACQWKINLFKRMDRLPAAMQALLVSVAEKLIFGVPKFHAPGHNEACATEHSLNLMEGAGRTDGEGIERGWAEFNLASNSTKEMTLGFRHDTLNILFTCHNLRKYYNLGDILRRRLLLAVEAHAAHQEALLVFDESIGESTRNAWTAMRVAWENDKSNPNPYISSKKSITEADLRAQLAEAERNIPFLPHDISPSTFVKLAFEIEDKQRRVRADVARLKDLTAEERAQLEHRRSSIRREIVKFRDIQRVYMPGIDALIAARERNVNTEVENETLWLPSGLGEIERKLCIHRVDEVEMKLRVAQCHSLLDRIRGMVQTRYHFTLFRNLNLRGQRAITRAYKLVQDYDRKVIAEQAKYDHAYRALLALGSQDILARGLRPLARRDIRALREPLIEADTPRRRAKEMERGIGEGHRTVSWIWTTGGPIGADWQDEEETQEGLRIQWLKACARKKRWEEEVALLKEEMRRVRAFLDHRASWWEKHAINIRTGSSEAVLDRQAIVEGVRAHALRQAHQQRRLRDSFTRKWERKWSAREAESLQRRSNHPDIDSDAEGGGDEPAEEADVGNAGERGGSRI</sequence>
<dbReference type="GeneID" id="19207171"/>
<feature type="compositionally biased region" description="Acidic residues" evidence="1">
    <location>
        <begin position="944"/>
        <end position="959"/>
    </location>
</feature>
<dbReference type="AlphaFoldDB" id="A0A5M3N5M9"/>
<dbReference type="EMBL" id="JH711573">
    <property type="protein sequence ID" value="EIW86722.1"/>
    <property type="molecule type" value="Genomic_DNA"/>
</dbReference>
<dbReference type="OrthoDB" id="2682806at2759"/>
<feature type="region of interest" description="Disordered" evidence="1">
    <location>
        <begin position="928"/>
        <end position="971"/>
    </location>
</feature>
<feature type="domain" description="CxC2-like cysteine cluster KDZ transposase-associated" evidence="3">
    <location>
        <begin position="92"/>
        <end position="197"/>
    </location>
</feature>
<dbReference type="PANTHER" id="PTHR33096">
    <property type="entry name" value="CXC2 DOMAIN-CONTAINING PROTEIN"/>
    <property type="match status" value="1"/>
</dbReference>
<dbReference type="PANTHER" id="PTHR33096:SF1">
    <property type="entry name" value="CXC1-LIKE CYSTEINE CLUSTER ASSOCIATED WITH KDZ TRANSPOSASES DOMAIN-CONTAINING PROTEIN"/>
    <property type="match status" value="1"/>
</dbReference>
<keyword evidence="2" id="KW-0812">Transmembrane</keyword>
<name>A0A5M3N5M9_CONPW</name>
<organism evidence="4 5">
    <name type="scientific">Coniophora puteana (strain RWD-64-598)</name>
    <name type="common">Brown rot fungus</name>
    <dbReference type="NCBI Taxonomy" id="741705"/>
    <lineage>
        <taxon>Eukaryota</taxon>
        <taxon>Fungi</taxon>
        <taxon>Dikarya</taxon>
        <taxon>Basidiomycota</taxon>
        <taxon>Agaricomycotina</taxon>
        <taxon>Agaricomycetes</taxon>
        <taxon>Agaricomycetidae</taxon>
        <taxon>Boletales</taxon>
        <taxon>Coniophorineae</taxon>
        <taxon>Coniophoraceae</taxon>
        <taxon>Coniophora</taxon>
    </lineage>
</organism>
<evidence type="ECO:0000313" key="5">
    <source>
        <dbReference type="Proteomes" id="UP000053558"/>
    </source>
</evidence>
<protein>
    <recommendedName>
        <fullName evidence="3">CxC2-like cysteine cluster KDZ transposase-associated domain-containing protein</fullName>
    </recommendedName>
</protein>